<name>W0RH59_9BACT</name>
<reference evidence="1 2" key="1">
    <citation type="journal article" date="2014" name="Genome Announc.">
        <title>Genome Sequence and Methylome of Soil Bacterium Gemmatirosa kalamazoonensis KBS708T, a Member of the Rarely Cultivated Gemmatimonadetes Phylum.</title>
        <authorList>
            <person name="Debruyn J.M."/>
            <person name="Radosevich M."/>
            <person name="Wommack K.E."/>
            <person name="Polson S.W."/>
            <person name="Hauser L.J."/>
            <person name="Fawaz M.N."/>
            <person name="Korlach J."/>
            <person name="Tsai Y.C."/>
        </authorList>
    </citation>
    <scope>NUCLEOTIDE SEQUENCE [LARGE SCALE GENOMIC DNA]</scope>
    <source>
        <strain evidence="1 2">KBS708</strain>
    </source>
</reference>
<dbReference type="EMBL" id="CP007128">
    <property type="protein sequence ID" value="AHG88718.1"/>
    <property type="molecule type" value="Genomic_DNA"/>
</dbReference>
<dbReference type="RefSeq" id="WP_236646288.1">
    <property type="nucleotide sequence ID" value="NZ_CP007128.1"/>
</dbReference>
<dbReference type="Proteomes" id="UP000019151">
    <property type="component" value="Chromosome"/>
</dbReference>
<gene>
    <name evidence="1" type="ORF">J421_1181</name>
</gene>
<protein>
    <submittedName>
        <fullName evidence="1">Uncharacterized protein</fullName>
    </submittedName>
</protein>
<keyword evidence="2" id="KW-1185">Reference proteome</keyword>
<sequence length="94" mass="10288">MPGVEILPRRYGAINAMSGSKRLFIHGGMGGTLCKPDVYIDGMLVMDAAEDLDALVRPEEVLGFELYRNGTGVPAEFTTTRARDCGVLLVWTKR</sequence>
<dbReference type="AlphaFoldDB" id="W0RH59"/>
<proteinExistence type="predicted"/>
<organism evidence="1 2">
    <name type="scientific">Gemmatirosa kalamazoonensis</name>
    <dbReference type="NCBI Taxonomy" id="861299"/>
    <lineage>
        <taxon>Bacteria</taxon>
        <taxon>Pseudomonadati</taxon>
        <taxon>Gemmatimonadota</taxon>
        <taxon>Gemmatimonadia</taxon>
        <taxon>Gemmatimonadales</taxon>
        <taxon>Gemmatimonadaceae</taxon>
        <taxon>Gemmatirosa</taxon>
    </lineage>
</organism>
<accession>W0RH59</accession>
<evidence type="ECO:0000313" key="1">
    <source>
        <dbReference type="EMBL" id="AHG88718.1"/>
    </source>
</evidence>
<evidence type="ECO:0000313" key="2">
    <source>
        <dbReference type="Proteomes" id="UP000019151"/>
    </source>
</evidence>
<dbReference type="STRING" id="861299.J421_1181"/>
<dbReference type="InParanoid" id="W0RH59"/>
<dbReference type="KEGG" id="gba:J421_1181"/>
<dbReference type="HOGENOM" id="CLU_2382007_0_0_0"/>